<evidence type="ECO:0000313" key="1">
    <source>
        <dbReference type="EMBL" id="KAF0742676.1"/>
    </source>
</evidence>
<proteinExistence type="predicted"/>
<dbReference type="EMBL" id="VJMJ01000025">
    <property type="protein sequence ID" value="KAF0742676.1"/>
    <property type="molecule type" value="Genomic_DNA"/>
</dbReference>
<evidence type="ECO:0000313" key="2">
    <source>
        <dbReference type="Proteomes" id="UP000481153"/>
    </source>
</evidence>
<gene>
    <name evidence="1" type="ORF">Ae201684_002378</name>
</gene>
<protein>
    <submittedName>
        <fullName evidence="1">Uncharacterized protein</fullName>
    </submittedName>
</protein>
<sequence length="184" mass="21640">MLICRIGQAVYRRDMRCTVLSAILKPNFFVRLMEIAKRMKDDSLKDVAFEGRIRYSKYDNVHEEARPIQWNGPLYVECKWDNSQNCTPSTTLCDAIDAVVRLRFSDNVIRFCLLKLTTATTHTLNEEMIWDFAKPFVAKRRKVCYMALLPDAETKTNFQLFPAQWTKQQLLTHFPLYIYRGART</sequence>
<comment type="caution">
    <text evidence="1">The sequence shown here is derived from an EMBL/GenBank/DDBJ whole genome shotgun (WGS) entry which is preliminary data.</text>
</comment>
<dbReference type="AlphaFoldDB" id="A0A6G0XQ67"/>
<dbReference type="Proteomes" id="UP000481153">
    <property type="component" value="Unassembled WGS sequence"/>
</dbReference>
<accession>A0A6G0XQ67</accession>
<name>A0A6G0XQ67_9STRA</name>
<organism evidence="1 2">
    <name type="scientific">Aphanomyces euteiches</name>
    <dbReference type="NCBI Taxonomy" id="100861"/>
    <lineage>
        <taxon>Eukaryota</taxon>
        <taxon>Sar</taxon>
        <taxon>Stramenopiles</taxon>
        <taxon>Oomycota</taxon>
        <taxon>Saprolegniomycetes</taxon>
        <taxon>Saprolegniales</taxon>
        <taxon>Verrucalvaceae</taxon>
        <taxon>Aphanomyces</taxon>
    </lineage>
</organism>
<reference evidence="1 2" key="1">
    <citation type="submission" date="2019-07" db="EMBL/GenBank/DDBJ databases">
        <title>Genomics analysis of Aphanomyces spp. identifies a new class of oomycete effector associated with host adaptation.</title>
        <authorList>
            <person name="Gaulin E."/>
        </authorList>
    </citation>
    <scope>NUCLEOTIDE SEQUENCE [LARGE SCALE GENOMIC DNA]</scope>
    <source>
        <strain evidence="1 2">ATCC 201684</strain>
    </source>
</reference>
<keyword evidence="2" id="KW-1185">Reference proteome</keyword>